<name>K6Z5F4_9ALTE</name>
<dbReference type="Proteomes" id="UP000006327">
    <property type="component" value="Unassembled WGS sequence"/>
</dbReference>
<proteinExistence type="predicted"/>
<evidence type="ECO:0000313" key="1">
    <source>
        <dbReference type="EMBL" id="GAC18670.1"/>
    </source>
</evidence>
<dbReference type="STRING" id="493475.GARC_1698"/>
<protein>
    <submittedName>
        <fullName evidence="1">Uncharacterized protein</fullName>
    </submittedName>
</protein>
<dbReference type="AlphaFoldDB" id="K6Z5F4"/>
<comment type="caution">
    <text evidence="1">The sequence shown here is derived from an EMBL/GenBank/DDBJ whole genome shotgun (WGS) entry which is preliminary data.</text>
</comment>
<keyword evidence="2" id="KW-1185">Reference proteome</keyword>
<reference evidence="1 2" key="1">
    <citation type="journal article" date="2017" name="Antonie Van Leeuwenhoek">
        <title>Rhizobium rhizosphaerae sp. nov., a novel species isolated from rice rhizosphere.</title>
        <authorList>
            <person name="Zhao J.J."/>
            <person name="Zhang J."/>
            <person name="Zhang R.J."/>
            <person name="Zhang C.W."/>
            <person name="Yin H.Q."/>
            <person name="Zhang X.X."/>
        </authorList>
    </citation>
    <scope>NUCLEOTIDE SEQUENCE [LARGE SCALE GENOMIC DNA]</scope>
    <source>
        <strain evidence="1 2">BSs20135</strain>
    </source>
</reference>
<evidence type="ECO:0000313" key="2">
    <source>
        <dbReference type="Proteomes" id="UP000006327"/>
    </source>
</evidence>
<gene>
    <name evidence="1" type="ORF">GARC_1698</name>
</gene>
<sequence length="38" mass="4551">MVFMFEFVFLGGYFFNKLVIYTYDAMNKAGVAFFVLYF</sequence>
<accession>K6Z5F4</accession>
<dbReference type="EMBL" id="BAEO01000021">
    <property type="protein sequence ID" value="GAC18670.1"/>
    <property type="molecule type" value="Genomic_DNA"/>
</dbReference>
<organism evidence="1 2">
    <name type="scientific">Paraglaciecola arctica BSs20135</name>
    <dbReference type="NCBI Taxonomy" id="493475"/>
    <lineage>
        <taxon>Bacteria</taxon>
        <taxon>Pseudomonadati</taxon>
        <taxon>Pseudomonadota</taxon>
        <taxon>Gammaproteobacteria</taxon>
        <taxon>Alteromonadales</taxon>
        <taxon>Alteromonadaceae</taxon>
        <taxon>Paraglaciecola</taxon>
    </lineage>
</organism>